<dbReference type="PANTHER" id="PTHR41286:SF1">
    <property type="entry name" value="HNH NUCLEASE YAJD-RELATED"/>
    <property type="match status" value="1"/>
</dbReference>
<sequence length="115" mass="13404">MPSKAKRPCSYFHCPELTTERFCQAHKKQYDQERGSSNSRGYDAKWRKARELFLAQNPLCVHCMSNNRLTAATVVDHIKAHKGDRALFWDKKNWQPLCKTHHDQKTVKEDGGFGR</sequence>
<organism evidence="6 7">
    <name type="scientific">Brevibacillus laterosporus</name>
    <name type="common">Bacillus laterosporus</name>
    <dbReference type="NCBI Taxonomy" id="1465"/>
    <lineage>
        <taxon>Bacteria</taxon>
        <taxon>Bacillati</taxon>
        <taxon>Bacillota</taxon>
        <taxon>Bacilli</taxon>
        <taxon>Bacillales</taxon>
        <taxon>Paenibacillaceae</taxon>
        <taxon>Brevibacillus</taxon>
    </lineage>
</organism>
<dbReference type="InterPro" id="IPR003615">
    <property type="entry name" value="HNH_nuc"/>
</dbReference>
<evidence type="ECO:0000256" key="4">
    <source>
        <dbReference type="ARBA" id="ARBA00040194"/>
    </source>
</evidence>
<keyword evidence="6" id="KW-0255">Endonuclease</keyword>
<name>A0AAP3DCQ9_BRELA</name>
<keyword evidence="1" id="KW-0540">Nuclease</keyword>
<dbReference type="CDD" id="cd00085">
    <property type="entry name" value="HNHc"/>
    <property type="match status" value="1"/>
</dbReference>
<dbReference type="Gene3D" id="1.10.30.50">
    <property type="match status" value="1"/>
</dbReference>
<dbReference type="GO" id="GO:0005829">
    <property type="term" value="C:cytosol"/>
    <property type="evidence" value="ECO:0007669"/>
    <property type="project" value="TreeGrafter"/>
</dbReference>
<dbReference type="SMART" id="SM00507">
    <property type="entry name" value="HNHc"/>
    <property type="match status" value="1"/>
</dbReference>
<dbReference type="InterPro" id="IPR002711">
    <property type="entry name" value="HNH"/>
</dbReference>
<dbReference type="RefSeq" id="WP_258432835.1">
    <property type="nucleotide sequence ID" value="NZ_JANSGW010000003.1"/>
</dbReference>
<keyword evidence="2" id="KW-0378">Hydrolase</keyword>
<comment type="similarity">
    <text evidence="3">Belongs to the HNH nuclease family.</text>
</comment>
<protein>
    <recommendedName>
        <fullName evidence="4">Putative HNH nuclease YajD</fullName>
    </recommendedName>
</protein>
<proteinExistence type="inferred from homology"/>
<dbReference type="GO" id="GO:0016787">
    <property type="term" value="F:hydrolase activity"/>
    <property type="evidence" value="ECO:0007669"/>
    <property type="project" value="UniProtKB-KW"/>
</dbReference>
<dbReference type="GO" id="GO:0003676">
    <property type="term" value="F:nucleic acid binding"/>
    <property type="evidence" value="ECO:0007669"/>
    <property type="project" value="InterPro"/>
</dbReference>
<dbReference type="GO" id="GO:0008270">
    <property type="term" value="F:zinc ion binding"/>
    <property type="evidence" value="ECO:0007669"/>
    <property type="project" value="InterPro"/>
</dbReference>
<dbReference type="GO" id="GO:0004519">
    <property type="term" value="F:endonuclease activity"/>
    <property type="evidence" value="ECO:0007669"/>
    <property type="project" value="UniProtKB-KW"/>
</dbReference>
<dbReference type="AlphaFoldDB" id="A0AAP3DCQ9"/>
<dbReference type="EMBL" id="JAPTNE010000003">
    <property type="protein sequence ID" value="MCZ0805853.1"/>
    <property type="molecule type" value="Genomic_DNA"/>
</dbReference>
<evidence type="ECO:0000256" key="3">
    <source>
        <dbReference type="ARBA" id="ARBA00038412"/>
    </source>
</evidence>
<evidence type="ECO:0000256" key="1">
    <source>
        <dbReference type="ARBA" id="ARBA00022722"/>
    </source>
</evidence>
<evidence type="ECO:0000256" key="2">
    <source>
        <dbReference type="ARBA" id="ARBA00022801"/>
    </source>
</evidence>
<comment type="caution">
    <text evidence="6">The sequence shown here is derived from an EMBL/GenBank/DDBJ whole genome shotgun (WGS) entry which is preliminary data.</text>
</comment>
<dbReference type="Pfam" id="PF01844">
    <property type="entry name" value="HNH"/>
    <property type="match status" value="1"/>
</dbReference>
<gene>
    <name evidence="6" type="ORF">O0554_02815</name>
</gene>
<accession>A0AAP3DCQ9</accession>
<evidence type="ECO:0000259" key="5">
    <source>
        <dbReference type="SMART" id="SM00507"/>
    </source>
</evidence>
<evidence type="ECO:0000313" key="6">
    <source>
        <dbReference type="EMBL" id="MCZ0805853.1"/>
    </source>
</evidence>
<dbReference type="Proteomes" id="UP001077662">
    <property type="component" value="Unassembled WGS sequence"/>
</dbReference>
<dbReference type="PANTHER" id="PTHR41286">
    <property type="entry name" value="HNH NUCLEASE YAJD-RELATED"/>
    <property type="match status" value="1"/>
</dbReference>
<evidence type="ECO:0000313" key="7">
    <source>
        <dbReference type="Proteomes" id="UP001077662"/>
    </source>
</evidence>
<reference evidence="6" key="1">
    <citation type="submission" date="2022-09" db="EMBL/GenBank/DDBJ databases">
        <title>Genome analysis and characterization of larvicidal activity of Brevibacillus strains.</title>
        <authorList>
            <person name="Patrusheva E.V."/>
            <person name="Izotova A.O."/>
            <person name="Toshchakov S.V."/>
            <person name="Sineoky S.P."/>
        </authorList>
    </citation>
    <scope>NUCLEOTIDE SEQUENCE</scope>
    <source>
        <strain evidence="6">VKPM_B-13247</strain>
    </source>
</reference>
<feature type="domain" description="HNH nuclease" evidence="5">
    <location>
        <begin position="47"/>
        <end position="103"/>
    </location>
</feature>